<evidence type="ECO:0000313" key="11">
    <source>
        <dbReference type="Proteomes" id="UP001331761"/>
    </source>
</evidence>
<evidence type="ECO:0000256" key="1">
    <source>
        <dbReference type="ARBA" id="ARBA00001974"/>
    </source>
</evidence>
<keyword evidence="6" id="KW-0560">Oxidoreductase</keyword>
<dbReference type="SUPFAM" id="SSF51905">
    <property type="entry name" value="FAD/NAD(P)-binding domain"/>
    <property type="match status" value="1"/>
</dbReference>
<dbReference type="GO" id="GO:0016651">
    <property type="term" value="F:oxidoreductase activity, acting on NAD(P)H"/>
    <property type="evidence" value="ECO:0007669"/>
    <property type="project" value="TreeGrafter"/>
</dbReference>
<dbReference type="EMBL" id="WIXE01018064">
    <property type="protein sequence ID" value="KAK5971241.1"/>
    <property type="molecule type" value="Genomic_DNA"/>
</dbReference>
<keyword evidence="2" id="KW-0285">Flavoprotein</keyword>
<keyword evidence="3" id="KW-0001">2Fe-2S</keyword>
<dbReference type="Proteomes" id="UP001331761">
    <property type="component" value="Unassembled WGS sequence"/>
</dbReference>
<dbReference type="InterPro" id="IPR017941">
    <property type="entry name" value="Rieske_2Fe-2S"/>
</dbReference>
<evidence type="ECO:0000256" key="8">
    <source>
        <dbReference type="ARBA" id="ARBA00023014"/>
    </source>
</evidence>
<evidence type="ECO:0000256" key="2">
    <source>
        <dbReference type="ARBA" id="ARBA00022630"/>
    </source>
</evidence>
<dbReference type="GO" id="GO:0046872">
    <property type="term" value="F:metal ion binding"/>
    <property type="evidence" value="ECO:0007669"/>
    <property type="project" value="UniProtKB-KW"/>
</dbReference>
<gene>
    <name evidence="10" type="ORF">GCK32_010113</name>
</gene>
<reference evidence="10 11" key="1">
    <citation type="submission" date="2019-10" db="EMBL/GenBank/DDBJ databases">
        <title>Assembly and Annotation for the nematode Trichostrongylus colubriformis.</title>
        <authorList>
            <person name="Martin J."/>
        </authorList>
    </citation>
    <scope>NUCLEOTIDE SEQUENCE [LARGE SCALE GENOMIC DNA]</scope>
    <source>
        <strain evidence="10">G859</strain>
        <tissue evidence="10">Whole worm</tissue>
    </source>
</reference>
<evidence type="ECO:0000259" key="9">
    <source>
        <dbReference type="PROSITE" id="PS51296"/>
    </source>
</evidence>
<name>A0AAN8F0D6_TRICO</name>
<dbReference type="AlphaFoldDB" id="A0AAN8F0D6"/>
<dbReference type="Gene3D" id="2.102.10.10">
    <property type="entry name" value="Rieske [2Fe-2S] iron-sulphur domain"/>
    <property type="match status" value="1"/>
</dbReference>
<dbReference type="PRINTS" id="PR00368">
    <property type="entry name" value="FADPNR"/>
</dbReference>
<evidence type="ECO:0000256" key="3">
    <source>
        <dbReference type="ARBA" id="ARBA00022714"/>
    </source>
</evidence>
<dbReference type="Gene3D" id="3.50.50.60">
    <property type="entry name" value="FAD/NAD(P)-binding domain"/>
    <property type="match status" value="3"/>
</dbReference>
<keyword evidence="7" id="KW-0408">Iron</keyword>
<comment type="cofactor">
    <cofactor evidence="1">
        <name>FAD</name>
        <dbReference type="ChEBI" id="CHEBI:57692"/>
    </cofactor>
</comment>
<dbReference type="InterPro" id="IPR036188">
    <property type="entry name" value="FAD/NAD-bd_sf"/>
</dbReference>
<dbReference type="Pfam" id="PF07992">
    <property type="entry name" value="Pyr_redox_2"/>
    <property type="match status" value="1"/>
</dbReference>
<keyword evidence="8" id="KW-0411">Iron-sulfur</keyword>
<dbReference type="GO" id="GO:0051537">
    <property type="term" value="F:2 iron, 2 sulfur cluster binding"/>
    <property type="evidence" value="ECO:0007669"/>
    <property type="project" value="UniProtKB-KW"/>
</dbReference>
<dbReference type="GO" id="GO:0005737">
    <property type="term" value="C:cytoplasm"/>
    <property type="evidence" value="ECO:0007669"/>
    <property type="project" value="TreeGrafter"/>
</dbReference>
<keyword evidence="5" id="KW-0274">FAD</keyword>
<sequence>MAQAEIDTSPRVTEVLGKVDELPPGTKKIFVIKDKPVLVINDNGNYYGITGMCSYYDSLEQGVYYNGRIRCALHGACYNVKTGELEDYPALDSLYTYDVKEQDGNIVLTTTEKQLQNIRRTRMPKFLQTRHDDPIVIVGGGISASTFVEHVRMNGCQSPIIIVTSEGIQPYNRVLLTKVHGFDSNRRSVAMSTGKRWRYSKLVLALGVVPKKLDVPGADLKNIYTLRVPHEANAIAKHAEGKRVVCIGGSFLATEIASTLCHSSKSSVTIVCEKEEPLPALGPDIGAAVRKRFEEKGVRVLVNQSVKWFIGQDTVSGVVITSGDTVPADVVVVAIGVKPPTDWLRDTPVELDENGFIKVDCNFKTTAKNVYAIGDVVSAPLPLWGIDSINIQHLQTAQSHGQMLGYSILGYEYPHELVPFYWVAYFFEFGIQFSGESSFEQTFK</sequence>
<dbReference type="Pfam" id="PF00355">
    <property type="entry name" value="Rieske"/>
    <property type="match status" value="1"/>
</dbReference>
<dbReference type="PROSITE" id="PS51296">
    <property type="entry name" value="RIESKE"/>
    <property type="match status" value="1"/>
</dbReference>
<dbReference type="PANTHER" id="PTHR43557:SF2">
    <property type="entry name" value="RIESKE DOMAIN-CONTAINING PROTEIN-RELATED"/>
    <property type="match status" value="1"/>
</dbReference>
<evidence type="ECO:0000256" key="7">
    <source>
        <dbReference type="ARBA" id="ARBA00023004"/>
    </source>
</evidence>
<evidence type="ECO:0000256" key="6">
    <source>
        <dbReference type="ARBA" id="ARBA00023002"/>
    </source>
</evidence>
<dbReference type="PANTHER" id="PTHR43557">
    <property type="entry name" value="APOPTOSIS-INDUCING FACTOR 1"/>
    <property type="match status" value="1"/>
</dbReference>
<dbReference type="InterPro" id="IPR023753">
    <property type="entry name" value="FAD/NAD-binding_dom"/>
</dbReference>
<feature type="domain" description="Rieske" evidence="9">
    <location>
        <begin position="14"/>
        <end position="108"/>
    </location>
</feature>
<protein>
    <submittedName>
        <fullName evidence="10">Pyridine nucleotide-disulfide oxidoreductase</fullName>
    </submittedName>
</protein>
<accession>A0AAN8F0D6</accession>
<comment type="caution">
    <text evidence="10">The sequence shown here is derived from an EMBL/GenBank/DDBJ whole genome shotgun (WGS) entry which is preliminary data.</text>
</comment>
<keyword evidence="4" id="KW-0479">Metal-binding</keyword>
<proteinExistence type="predicted"/>
<evidence type="ECO:0000256" key="5">
    <source>
        <dbReference type="ARBA" id="ARBA00022827"/>
    </source>
</evidence>
<dbReference type="InterPro" id="IPR050446">
    <property type="entry name" value="FAD-oxidoreductase/Apoptosis"/>
</dbReference>
<evidence type="ECO:0000313" key="10">
    <source>
        <dbReference type="EMBL" id="KAK5971241.1"/>
    </source>
</evidence>
<organism evidence="10 11">
    <name type="scientific">Trichostrongylus colubriformis</name>
    <name type="common">Black scour worm</name>
    <dbReference type="NCBI Taxonomy" id="6319"/>
    <lineage>
        <taxon>Eukaryota</taxon>
        <taxon>Metazoa</taxon>
        <taxon>Ecdysozoa</taxon>
        <taxon>Nematoda</taxon>
        <taxon>Chromadorea</taxon>
        <taxon>Rhabditida</taxon>
        <taxon>Rhabditina</taxon>
        <taxon>Rhabditomorpha</taxon>
        <taxon>Strongyloidea</taxon>
        <taxon>Trichostrongylidae</taxon>
        <taxon>Trichostrongylus</taxon>
    </lineage>
</organism>
<dbReference type="InterPro" id="IPR036922">
    <property type="entry name" value="Rieske_2Fe-2S_sf"/>
</dbReference>
<evidence type="ECO:0000256" key="4">
    <source>
        <dbReference type="ARBA" id="ARBA00022723"/>
    </source>
</evidence>
<keyword evidence="11" id="KW-1185">Reference proteome</keyword>
<dbReference type="SUPFAM" id="SSF50022">
    <property type="entry name" value="ISP domain"/>
    <property type="match status" value="1"/>
</dbReference>